<dbReference type="PROSITE" id="PS00178">
    <property type="entry name" value="AA_TRNA_LIGASE_I"/>
    <property type="match status" value="1"/>
</dbReference>
<dbReference type="Gene3D" id="1.10.10.350">
    <property type="match status" value="1"/>
</dbReference>
<dbReference type="GO" id="GO:0004818">
    <property type="term" value="F:glutamate-tRNA ligase activity"/>
    <property type="evidence" value="ECO:0007669"/>
    <property type="project" value="UniProtKB-UniRule"/>
</dbReference>
<dbReference type="PANTHER" id="PTHR43311:SF2">
    <property type="entry name" value="GLUTAMATE--TRNA LIGASE, MITOCHONDRIAL-RELATED"/>
    <property type="match status" value="1"/>
</dbReference>
<keyword evidence="6 7" id="KW-0030">Aminoacyl-tRNA synthetase</keyword>
<dbReference type="InterPro" id="IPR020751">
    <property type="entry name" value="aa-tRNA-synth_I_codon-bd_sub2"/>
</dbReference>
<keyword evidence="2 7" id="KW-0436">Ligase</keyword>
<dbReference type="InterPro" id="IPR049940">
    <property type="entry name" value="GluQ/Sye"/>
</dbReference>
<dbReference type="PANTHER" id="PTHR43311">
    <property type="entry name" value="GLUTAMATE--TRNA LIGASE"/>
    <property type="match status" value="1"/>
</dbReference>
<dbReference type="GO" id="GO:0005829">
    <property type="term" value="C:cytosol"/>
    <property type="evidence" value="ECO:0007669"/>
    <property type="project" value="TreeGrafter"/>
</dbReference>
<feature type="domain" description="Aminoacyl-tRNA synthetase class I anticodon-binding" evidence="9">
    <location>
        <begin position="323"/>
        <end position="446"/>
    </location>
</feature>
<comment type="similarity">
    <text evidence="1 7">Belongs to the class-I aminoacyl-tRNA synthetase family. Glutamate--tRNA ligase type 1 subfamily.</text>
</comment>
<keyword evidence="4 7" id="KW-0067">ATP-binding</keyword>
<dbReference type="GO" id="GO:0000049">
    <property type="term" value="F:tRNA binding"/>
    <property type="evidence" value="ECO:0007669"/>
    <property type="project" value="InterPro"/>
</dbReference>
<gene>
    <name evidence="7" type="primary">gltX</name>
    <name evidence="10" type="ORF">ENV41_02820</name>
</gene>
<comment type="caution">
    <text evidence="7">Lacks conserved residue(s) required for the propagation of feature annotation.</text>
</comment>
<dbReference type="SUPFAM" id="SSF48163">
    <property type="entry name" value="An anticodon-binding domain of class I aminoacyl-tRNA synthetases"/>
    <property type="match status" value="1"/>
</dbReference>
<protein>
    <recommendedName>
        <fullName evidence="7">Glutamate--tRNA ligase</fullName>
        <ecNumber evidence="7">6.1.1.17</ecNumber>
    </recommendedName>
    <alternativeName>
        <fullName evidence="7">Glutamyl-tRNA synthetase</fullName>
        <shortName evidence="7">GluRS</shortName>
    </alternativeName>
</protein>
<feature type="short sequence motif" description="'HIGH' region" evidence="7">
    <location>
        <begin position="8"/>
        <end position="18"/>
    </location>
</feature>
<feature type="domain" description="Glutamyl/glutaminyl-tRNA synthetase class Ib catalytic" evidence="8">
    <location>
        <begin position="2"/>
        <end position="300"/>
    </location>
</feature>
<dbReference type="InterPro" id="IPR033910">
    <property type="entry name" value="GluRS_core"/>
</dbReference>
<comment type="catalytic activity">
    <reaction evidence="7">
        <text>tRNA(Glu) + L-glutamate + ATP = L-glutamyl-tRNA(Glu) + AMP + diphosphate</text>
        <dbReference type="Rhea" id="RHEA:23540"/>
        <dbReference type="Rhea" id="RHEA-COMP:9663"/>
        <dbReference type="Rhea" id="RHEA-COMP:9680"/>
        <dbReference type="ChEBI" id="CHEBI:29985"/>
        <dbReference type="ChEBI" id="CHEBI:30616"/>
        <dbReference type="ChEBI" id="CHEBI:33019"/>
        <dbReference type="ChEBI" id="CHEBI:78442"/>
        <dbReference type="ChEBI" id="CHEBI:78520"/>
        <dbReference type="ChEBI" id="CHEBI:456215"/>
        <dbReference type="EC" id="6.1.1.17"/>
    </reaction>
</comment>
<evidence type="ECO:0000256" key="1">
    <source>
        <dbReference type="ARBA" id="ARBA00007894"/>
    </source>
</evidence>
<sequence length="458" mass="52822">MIRVRLAPSPTGKLHLGTARTALFNFLFARKNKGAFILRFEDTDETRSTKEYEEDIKASLKWLGLYWDEEYRQMERLARYREYAEKLIAQGVAEKIKGAVIFRAKKALDKLGIEYKTKVKAVKNKSDESQKDKDLNAYLVEDIGRDIIHGPIKGLVSDSVLLRSGNPPIPTFHLAVVVDDYEMKISHVIRGEDHLPNTPLHIVLQRLLSIPTPFYVHLPLILGPDKTKLSKRHAAVAVSDYKKAGYLPEAIVNYLALLGWSEKGKDKDKEILGLKELIKAFKLEDLQKSPAIFFKEKLDWLNGEWIRQLSVKELTARILDFGYKKVDERMTSIIQKRLKRLDEAPYWTDFFFQNIPYKKELLKGELEEKRALEILKLALTRFNKTQWKSDKIKIEAKSLAQAVNLKPKDFLYPIRIAITGRPVSPPLFESMEILGKDETLKRLEKAMAMLKNSSIRKD</sequence>
<comment type="function">
    <text evidence="7">Catalyzes the attachment of glutamate to tRNA(Glu) in a two-step reaction: glutamate is first activated by ATP to form Glu-AMP and then transferred to the acceptor end of tRNA(Glu).</text>
</comment>
<dbReference type="SUPFAM" id="SSF52374">
    <property type="entry name" value="Nucleotidylyl transferase"/>
    <property type="match status" value="1"/>
</dbReference>
<evidence type="ECO:0000313" key="10">
    <source>
        <dbReference type="EMBL" id="HFZ09048.1"/>
    </source>
</evidence>
<comment type="subunit">
    <text evidence="7">Monomer.</text>
</comment>
<keyword evidence="5 7" id="KW-0648">Protein biosynthesis</keyword>
<dbReference type="AlphaFoldDB" id="A0A7V3JAA1"/>
<evidence type="ECO:0000256" key="6">
    <source>
        <dbReference type="ARBA" id="ARBA00023146"/>
    </source>
</evidence>
<comment type="subcellular location">
    <subcellularLocation>
        <location evidence="7">Cytoplasm</location>
    </subcellularLocation>
</comment>
<feature type="binding site" evidence="7">
    <location>
        <position position="231"/>
    </location>
    <ligand>
        <name>ATP</name>
        <dbReference type="ChEBI" id="CHEBI:30616"/>
    </ligand>
</feature>
<evidence type="ECO:0000256" key="3">
    <source>
        <dbReference type="ARBA" id="ARBA00022741"/>
    </source>
</evidence>
<evidence type="ECO:0000256" key="4">
    <source>
        <dbReference type="ARBA" id="ARBA00022840"/>
    </source>
</evidence>
<dbReference type="EMBL" id="DTGG01000089">
    <property type="protein sequence ID" value="HFZ09048.1"/>
    <property type="molecule type" value="Genomic_DNA"/>
</dbReference>
<dbReference type="CDD" id="cd00808">
    <property type="entry name" value="GluRS_core"/>
    <property type="match status" value="1"/>
</dbReference>
<evidence type="ECO:0000256" key="7">
    <source>
        <dbReference type="HAMAP-Rule" id="MF_00022"/>
    </source>
</evidence>
<dbReference type="Gene3D" id="3.40.50.620">
    <property type="entry name" value="HUPs"/>
    <property type="match status" value="1"/>
</dbReference>
<accession>A0A7V3JAA1</accession>
<keyword evidence="3 7" id="KW-0547">Nucleotide-binding</keyword>
<dbReference type="InterPro" id="IPR045462">
    <property type="entry name" value="aa-tRNA-synth_I_cd-bd"/>
</dbReference>
<organism evidence="10">
    <name type="scientific">candidate division CPR3 bacterium</name>
    <dbReference type="NCBI Taxonomy" id="2268181"/>
    <lineage>
        <taxon>Bacteria</taxon>
        <taxon>Bacteria division CPR3</taxon>
    </lineage>
</organism>
<evidence type="ECO:0000256" key="2">
    <source>
        <dbReference type="ARBA" id="ARBA00022598"/>
    </source>
</evidence>
<feature type="short sequence motif" description="'KMSKS' region" evidence="7">
    <location>
        <begin position="228"/>
        <end position="232"/>
    </location>
</feature>
<dbReference type="Pfam" id="PF00749">
    <property type="entry name" value="tRNA-synt_1c"/>
    <property type="match status" value="1"/>
</dbReference>
<dbReference type="GO" id="GO:0006424">
    <property type="term" value="P:glutamyl-tRNA aminoacylation"/>
    <property type="evidence" value="ECO:0007669"/>
    <property type="project" value="UniProtKB-UniRule"/>
</dbReference>
<dbReference type="EC" id="6.1.1.17" evidence="7"/>
<evidence type="ECO:0000256" key="5">
    <source>
        <dbReference type="ARBA" id="ARBA00022917"/>
    </source>
</evidence>
<dbReference type="InterPro" id="IPR014729">
    <property type="entry name" value="Rossmann-like_a/b/a_fold"/>
</dbReference>
<keyword evidence="7" id="KW-0963">Cytoplasm</keyword>
<dbReference type="GO" id="GO:0005524">
    <property type="term" value="F:ATP binding"/>
    <property type="evidence" value="ECO:0007669"/>
    <property type="project" value="UniProtKB-UniRule"/>
</dbReference>
<dbReference type="HAMAP" id="MF_00022">
    <property type="entry name" value="Glu_tRNA_synth_type1"/>
    <property type="match status" value="1"/>
</dbReference>
<dbReference type="InterPro" id="IPR000924">
    <property type="entry name" value="Glu/Gln-tRNA-synth"/>
</dbReference>
<name>A0A7V3JAA1_UNCC3</name>
<dbReference type="NCBIfam" id="TIGR00464">
    <property type="entry name" value="gltX_bact"/>
    <property type="match status" value="1"/>
</dbReference>
<dbReference type="InterPro" id="IPR001412">
    <property type="entry name" value="aa-tRNA-synth_I_CS"/>
</dbReference>
<dbReference type="GO" id="GO:0008270">
    <property type="term" value="F:zinc ion binding"/>
    <property type="evidence" value="ECO:0007669"/>
    <property type="project" value="InterPro"/>
</dbReference>
<evidence type="ECO:0000259" key="9">
    <source>
        <dbReference type="Pfam" id="PF19269"/>
    </source>
</evidence>
<dbReference type="InterPro" id="IPR004527">
    <property type="entry name" value="Glu-tRNA-ligase_bac/mito"/>
</dbReference>
<evidence type="ECO:0000259" key="8">
    <source>
        <dbReference type="Pfam" id="PF00749"/>
    </source>
</evidence>
<dbReference type="Pfam" id="PF19269">
    <property type="entry name" value="Anticodon_2"/>
    <property type="match status" value="1"/>
</dbReference>
<dbReference type="InterPro" id="IPR020058">
    <property type="entry name" value="Glu/Gln-tRNA-synth_Ib_cat-dom"/>
</dbReference>
<reference evidence="10" key="1">
    <citation type="journal article" date="2020" name="mSystems">
        <title>Genome- and Community-Level Interaction Insights into Carbon Utilization and Element Cycling Functions of Hydrothermarchaeota in Hydrothermal Sediment.</title>
        <authorList>
            <person name="Zhou Z."/>
            <person name="Liu Y."/>
            <person name="Xu W."/>
            <person name="Pan J."/>
            <person name="Luo Z.H."/>
            <person name="Li M."/>
        </authorList>
    </citation>
    <scope>NUCLEOTIDE SEQUENCE [LARGE SCALE GENOMIC DNA]</scope>
    <source>
        <strain evidence="10">SpSt-757</strain>
    </source>
</reference>
<proteinExistence type="inferred from homology"/>
<dbReference type="InterPro" id="IPR008925">
    <property type="entry name" value="aa_tRNA-synth_I_cd-bd_sf"/>
</dbReference>
<dbReference type="PRINTS" id="PR00987">
    <property type="entry name" value="TRNASYNTHGLU"/>
</dbReference>
<comment type="caution">
    <text evidence="10">The sequence shown here is derived from an EMBL/GenBank/DDBJ whole genome shotgun (WGS) entry which is preliminary data.</text>
</comment>